<evidence type="ECO:0000313" key="2">
    <source>
        <dbReference type="EMBL" id="TJZ73213.1"/>
    </source>
</evidence>
<feature type="signal peptide" evidence="1">
    <location>
        <begin position="1"/>
        <end position="19"/>
    </location>
</feature>
<feature type="chain" id="PRO_5020410406" description="DUF3313 domain-containing protein" evidence="1">
    <location>
        <begin position="20"/>
        <end position="217"/>
    </location>
</feature>
<gene>
    <name evidence="2" type="ORF">FAZ21_11385</name>
</gene>
<dbReference type="AlphaFoldDB" id="A0A4U0PXA5"/>
<accession>A0A4U0PXA5</accession>
<evidence type="ECO:0000313" key="3">
    <source>
        <dbReference type="Proteomes" id="UP000310016"/>
    </source>
</evidence>
<dbReference type="RefSeq" id="WP_136773571.1">
    <property type="nucleotide sequence ID" value="NZ_CP156074.1"/>
</dbReference>
<dbReference type="OrthoDB" id="5951236at2"/>
<dbReference type="EMBL" id="SUMF01000011">
    <property type="protein sequence ID" value="TJZ73213.1"/>
    <property type="molecule type" value="Genomic_DNA"/>
</dbReference>
<keyword evidence="3" id="KW-1185">Reference proteome</keyword>
<name>A0A4U0PXA5_9NEIS</name>
<sequence length="217" mass="23782">MKRLITLAIPIFLTACASAPPVKFSVNDLDKSQIVAFQDVHPADENTQEVFSYIITSERYGIYRLGNIATDPSAMRLLQHRIYERFGESTPTSVKVHHFVVYQNMQGSLRAGTIGSVFGVLGAVIASSVANNDLGGSAAVIDPVLFTSTAGDNEWKRGISSVQENPNNGASLVTWLDVEINGKRVFVRSVSPLKVPDSRIPYVVALESTYDYLLKQF</sequence>
<evidence type="ECO:0000256" key="1">
    <source>
        <dbReference type="SAM" id="SignalP"/>
    </source>
</evidence>
<reference evidence="2 3" key="1">
    <citation type="submission" date="2019-04" db="EMBL/GenBank/DDBJ databases">
        <title>Chitiniphilus eburnea sp. nov., a novel chitinolytic bacterium isolated from aquaculture sludge.</title>
        <authorList>
            <person name="Sheng M."/>
        </authorList>
    </citation>
    <scope>NUCLEOTIDE SEQUENCE [LARGE SCALE GENOMIC DNA]</scope>
    <source>
        <strain evidence="2 3">HX-2-15</strain>
    </source>
</reference>
<proteinExistence type="predicted"/>
<keyword evidence="1" id="KW-0732">Signal</keyword>
<dbReference type="Proteomes" id="UP000310016">
    <property type="component" value="Unassembled WGS sequence"/>
</dbReference>
<protein>
    <recommendedName>
        <fullName evidence="4">DUF3313 domain-containing protein</fullName>
    </recommendedName>
</protein>
<dbReference type="PROSITE" id="PS51257">
    <property type="entry name" value="PROKAR_LIPOPROTEIN"/>
    <property type="match status" value="1"/>
</dbReference>
<evidence type="ECO:0008006" key="4">
    <source>
        <dbReference type="Google" id="ProtNLM"/>
    </source>
</evidence>
<comment type="caution">
    <text evidence="2">The sequence shown here is derived from an EMBL/GenBank/DDBJ whole genome shotgun (WGS) entry which is preliminary data.</text>
</comment>
<organism evidence="2 3">
    <name type="scientific">Chitiniphilus eburneus</name>
    <dbReference type="NCBI Taxonomy" id="2571148"/>
    <lineage>
        <taxon>Bacteria</taxon>
        <taxon>Pseudomonadati</taxon>
        <taxon>Pseudomonadota</taxon>
        <taxon>Betaproteobacteria</taxon>
        <taxon>Neisseriales</taxon>
        <taxon>Chitinibacteraceae</taxon>
        <taxon>Chitiniphilus</taxon>
    </lineage>
</organism>